<dbReference type="PANTHER" id="PTHR46431">
    <property type="entry name" value="EXPRESSED PROTEIN"/>
    <property type="match status" value="1"/>
</dbReference>
<evidence type="ECO:0000313" key="4">
    <source>
        <dbReference type="EMBL" id="ACF83601.1"/>
    </source>
</evidence>
<feature type="transmembrane region" description="Helical" evidence="2">
    <location>
        <begin position="151"/>
        <end position="175"/>
    </location>
</feature>
<dbReference type="eggNOG" id="ENOG502QS48">
    <property type="taxonomic scope" value="Eukaryota"/>
</dbReference>
<evidence type="ECO:0000256" key="1">
    <source>
        <dbReference type="SAM" id="MobiDB-lite"/>
    </source>
</evidence>
<dbReference type="ExpressionAtlas" id="B4FNA8">
    <property type="expression patterns" value="baseline and differential"/>
</dbReference>
<dbReference type="PaxDb" id="4577-GRMZM5G806784_P02"/>
<proteinExistence type="evidence at transcript level"/>
<feature type="compositionally biased region" description="Basic and acidic residues" evidence="1">
    <location>
        <begin position="311"/>
        <end position="322"/>
    </location>
</feature>
<evidence type="ECO:0000256" key="2">
    <source>
        <dbReference type="SAM" id="Phobius"/>
    </source>
</evidence>
<accession>B4FNA8</accession>
<dbReference type="EMBL" id="CM000785">
    <property type="protein sequence ID" value="AQL06350.1"/>
    <property type="molecule type" value="Genomic_DNA"/>
</dbReference>
<reference evidence="5" key="2">
    <citation type="submission" date="2015-12" db="EMBL/GenBank/DDBJ databases">
        <title>Update maize B73 reference genome by single molecule sequencing technologies.</title>
        <authorList>
            <consortium name="Maize Genome Sequencing Project"/>
            <person name="Ware D."/>
        </authorList>
    </citation>
    <scope>NUCLEOTIDE SEQUENCE</scope>
    <source>
        <tissue evidence="5">Seedling</tissue>
    </source>
</reference>
<feature type="transmembrane region" description="Helical" evidence="2">
    <location>
        <begin position="279"/>
        <end position="300"/>
    </location>
</feature>
<dbReference type="EMBL" id="BT038596">
    <property type="protein sequence ID" value="ACF83601.1"/>
    <property type="molecule type" value="mRNA"/>
</dbReference>
<gene>
    <name evidence="5" type="ORF">ZEAMMB73_Zm00001d047403</name>
</gene>
<dbReference type="KEGG" id="zma:100272380"/>
<dbReference type="Pfam" id="PF09335">
    <property type="entry name" value="VTT_dom"/>
    <property type="match status" value="1"/>
</dbReference>
<keyword evidence="2" id="KW-0812">Transmembrane</keyword>
<keyword evidence="2" id="KW-1133">Transmembrane helix</keyword>
<dbReference type="InterPro" id="IPR032816">
    <property type="entry name" value="VTT_dom"/>
</dbReference>
<dbReference type="OrthoDB" id="202840at2759"/>
<dbReference type="SMR" id="B4FNA8"/>
<feature type="domain" description="VTT" evidence="3">
    <location>
        <begin position="139"/>
        <end position="259"/>
    </location>
</feature>
<sequence>MARVLPLETAEMARGEEAVVDMPRSSAGASCTAVDHSEQSRKDDEYERLVTRAQHATSDVGTTILSEQPKSRSFIWWMKVLLGCFLLILVGYVFVKWGVPFVFEKVLLPIMQWEASAFGRPVLAIVLVASLALFPVILVPSGPSMWLAGMIFGYGWGFLIIMAGSTIGMVVPYWIGSLFRERLHVWLTKWPQQIALIKLAGEGNWFQQFRVVALFRISPFPYTIFNYAVTVTEIKFNPYLCGSVAGMVPEAFIYIYSGRLIRTLADMKYGNYKMTPVEIAYNAISFVIAIALTVAFTVYAKRALGDIKSPDDGIGKDEEDHGPNGSGVRMNRRQERADARYIELDDM</sequence>
<feature type="compositionally biased region" description="Basic and acidic residues" evidence="1">
    <location>
        <begin position="332"/>
        <end position="347"/>
    </location>
</feature>
<feature type="transmembrane region" description="Helical" evidence="2">
    <location>
        <begin position="115"/>
        <end position="139"/>
    </location>
</feature>
<feature type="region of interest" description="Disordered" evidence="1">
    <location>
        <begin position="311"/>
        <end position="347"/>
    </location>
</feature>
<feature type="transmembrane region" description="Helical" evidence="2">
    <location>
        <begin position="74"/>
        <end position="95"/>
    </location>
</feature>
<protein>
    <submittedName>
        <fullName evidence="5">SNARE associated Golgi protein family</fullName>
    </submittedName>
</protein>
<dbReference type="FunCoup" id="B4FNA8">
    <property type="interactions" value="78"/>
</dbReference>
<organism evidence="4">
    <name type="scientific">Zea mays</name>
    <name type="common">Maize</name>
    <dbReference type="NCBI Taxonomy" id="4577"/>
    <lineage>
        <taxon>Eukaryota</taxon>
        <taxon>Viridiplantae</taxon>
        <taxon>Streptophyta</taxon>
        <taxon>Embryophyta</taxon>
        <taxon>Tracheophyta</taxon>
        <taxon>Spermatophyta</taxon>
        <taxon>Magnoliopsida</taxon>
        <taxon>Liliopsida</taxon>
        <taxon>Poales</taxon>
        <taxon>Poaceae</taxon>
        <taxon>PACMAD clade</taxon>
        <taxon>Panicoideae</taxon>
        <taxon>Andropogonodae</taxon>
        <taxon>Andropogoneae</taxon>
        <taxon>Tripsacinae</taxon>
        <taxon>Zea</taxon>
    </lineage>
</organism>
<dbReference type="STRING" id="4577.B4FNA8"/>
<reference evidence="4" key="1">
    <citation type="journal article" date="2009" name="PLoS Genet.">
        <title>Sequencing, mapping, and analysis of 27,455 maize full-length cDNAs.</title>
        <authorList>
            <person name="Soderlund C."/>
            <person name="Descour A."/>
            <person name="Kudrna D."/>
            <person name="Bomhoff M."/>
            <person name="Boyd L."/>
            <person name="Currie J."/>
            <person name="Angelova A."/>
            <person name="Collura K."/>
            <person name="Wissotski M."/>
            <person name="Ashley E."/>
            <person name="Morrow D."/>
            <person name="Fernandes J."/>
            <person name="Walbot V."/>
            <person name="Yu Y."/>
        </authorList>
    </citation>
    <scope>NUCLEOTIDE SEQUENCE</scope>
    <source>
        <strain evidence="4">B73</strain>
    </source>
</reference>
<keyword evidence="2" id="KW-0472">Membrane</keyword>
<name>B4FNA8_MAIZE</name>
<dbReference type="AlphaFoldDB" id="B4FNA8"/>
<evidence type="ECO:0000313" key="5">
    <source>
        <dbReference type="EMBL" id="AQL06350.1"/>
    </source>
</evidence>
<evidence type="ECO:0000259" key="3">
    <source>
        <dbReference type="Pfam" id="PF09335"/>
    </source>
</evidence>
<dbReference type="PANTHER" id="PTHR46431:SF5">
    <property type="entry name" value="EXPRESSED PROTEIN"/>
    <property type="match status" value="1"/>
</dbReference>
<dbReference type="InParanoid" id="B4FNA8"/>